<keyword evidence="1" id="KW-0812">Transmembrane</keyword>
<keyword evidence="3" id="KW-1185">Reference proteome</keyword>
<evidence type="ECO:0000313" key="3">
    <source>
        <dbReference type="Proteomes" id="UP000673691"/>
    </source>
</evidence>
<dbReference type="Proteomes" id="UP000673691">
    <property type="component" value="Unassembled WGS sequence"/>
</dbReference>
<evidence type="ECO:0000256" key="1">
    <source>
        <dbReference type="SAM" id="Phobius"/>
    </source>
</evidence>
<dbReference type="EMBL" id="JAEFCI010004801">
    <property type="protein sequence ID" value="KAG5460732.1"/>
    <property type="molecule type" value="Genomic_DNA"/>
</dbReference>
<sequence length="63" mass="7074">MQFRMTTSSATTTSLARIVMLSIFFPFCVTAVLYMEGGEPSTRAQQPILEFQPITEYTISEFG</sequence>
<accession>A0A8H8DK31</accession>
<keyword evidence="1" id="KW-0472">Membrane</keyword>
<feature type="transmembrane region" description="Helical" evidence="1">
    <location>
        <begin position="15"/>
        <end position="35"/>
    </location>
</feature>
<organism evidence="2 3">
    <name type="scientific">Olpidium bornovanus</name>
    <dbReference type="NCBI Taxonomy" id="278681"/>
    <lineage>
        <taxon>Eukaryota</taxon>
        <taxon>Fungi</taxon>
        <taxon>Fungi incertae sedis</taxon>
        <taxon>Olpidiomycota</taxon>
        <taxon>Olpidiomycotina</taxon>
        <taxon>Olpidiomycetes</taxon>
        <taxon>Olpidiales</taxon>
        <taxon>Olpidiaceae</taxon>
        <taxon>Olpidium</taxon>
    </lineage>
</organism>
<protein>
    <submittedName>
        <fullName evidence="2">Uncharacterized protein</fullName>
    </submittedName>
</protein>
<name>A0A8H8DK31_9FUNG</name>
<gene>
    <name evidence="2" type="ORF">BJ554DRAFT_7182</name>
</gene>
<reference evidence="2 3" key="1">
    <citation type="journal article" name="Sci. Rep.">
        <title>Genome-scale phylogenetic analyses confirm Olpidium as the closest living zoosporic fungus to the non-flagellated, terrestrial fungi.</title>
        <authorList>
            <person name="Chang Y."/>
            <person name="Rochon D."/>
            <person name="Sekimoto S."/>
            <person name="Wang Y."/>
            <person name="Chovatia M."/>
            <person name="Sandor L."/>
            <person name="Salamov A."/>
            <person name="Grigoriev I.V."/>
            <person name="Stajich J.E."/>
            <person name="Spatafora J.W."/>
        </authorList>
    </citation>
    <scope>NUCLEOTIDE SEQUENCE [LARGE SCALE GENOMIC DNA]</scope>
    <source>
        <strain evidence="2">S191</strain>
    </source>
</reference>
<dbReference type="AlphaFoldDB" id="A0A8H8DK31"/>
<proteinExistence type="predicted"/>
<comment type="caution">
    <text evidence="2">The sequence shown here is derived from an EMBL/GenBank/DDBJ whole genome shotgun (WGS) entry which is preliminary data.</text>
</comment>
<evidence type="ECO:0000313" key="2">
    <source>
        <dbReference type="EMBL" id="KAG5460732.1"/>
    </source>
</evidence>
<keyword evidence="1" id="KW-1133">Transmembrane helix</keyword>